<reference evidence="9 10" key="1">
    <citation type="submission" date="2024-02" db="EMBL/GenBank/DDBJ databases">
        <title>Chromosome-level genome assembly of the Eurasian Minnow (Phoxinus phoxinus).</title>
        <authorList>
            <person name="Oriowo T.O."/>
            <person name="Martin S."/>
            <person name="Stange M."/>
            <person name="Chrysostomakis Y."/>
            <person name="Brown T."/>
            <person name="Winkler S."/>
            <person name="Kukowka S."/>
            <person name="Myers E.W."/>
            <person name="Bohne A."/>
        </authorList>
    </citation>
    <scope>NUCLEOTIDE SEQUENCE [LARGE SCALE GENOMIC DNA]</scope>
    <source>
        <strain evidence="9">ZFMK-TIS-60720</strain>
        <tissue evidence="9">Whole Organism</tissue>
    </source>
</reference>
<keyword evidence="3" id="KW-0106">Calcium</keyword>
<gene>
    <name evidence="9" type="ORF">R3I93_007444</name>
</gene>
<organism evidence="9 10">
    <name type="scientific">Phoxinus phoxinus</name>
    <name type="common">Eurasian minnow</name>
    <dbReference type="NCBI Taxonomy" id="58324"/>
    <lineage>
        <taxon>Eukaryota</taxon>
        <taxon>Metazoa</taxon>
        <taxon>Chordata</taxon>
        <taxon>Craniata</taxon>
        <taxon>Vertebrata</taxon>
        <taxon>Euteleostomi</taxon>
        <taxon>Actinopterygii</taxon>
        <taxon>Neopterygii</taxon>
        <taxon>Teleostei</taxon>
        <taxon>Ostariophysi</taxon>
        <taxon>Cypriniformes</taxon>
        <taxon>Leuciscidae</taxon>
        <taxon>Phoxininae</taxon>
        <taxon>Phoxinus</taxon>
    </lineage>
</organism>
<evidence type="ECO:0000313" key="10">
    <source>
        <dbReference type="Proteomes" id="UP001364617"/>
    </source>
</evidence>
<protein>
    <recommendedName>
        <fullName evidence="8">C-type lectin domain-containing protein</fullName>
    </recommendedName>
</protein>
<dbReference type="InterPro" id="IPR018378">
    <property type="entry name" value="C-type_lectin_CS"/>
</dbReference>
<dbReference type="SUPFAM" id="SSF56436">
    <property type="entry name" value="C-type lectin-like"/>
    <property type="match status" value="1"/>
</dbReference>
<dbReference type="PANTHER" id="PTHR24024">
    <property type="entry name" value="PULMONARY SURFACTANT-ASSOCIATED PROTEIN A"/>
    <property type="match status" value="1"/>
</dbReference>
<dbReference type="PANTHER" id="PTHR24024:SF15">
    <property type="entry name" value="PULMONARY SURFACTANT-ASSOCIATED PROTEIN D"/>
    <property type="match status" value="1"/>
</dbReference>
<dbReference type="InterPro" id="IPR008160">
    <property type="entry name" value="Collagen"/>
</dbReference>
<dbReference type="GO" id="GO:0005615">
    <property type="term" value="C:extracellular space"/>
    <property type="evidence" value="ECO:0007669"/>
    <property type="project" value="TreeGrafter"/>
</dbReference>
<evidence type="ECO:0000256" key="7">
    <source>
        <dbReference type="SAM" id="SignalP"/>
    </source>
</evidence>
<evidence type="ECO:0000256" key="4">
    <source>
        <dbReference type="ARBA" id="ARBA00023119"/>
    </source>
</evidence>
<proteinExistence type="predicted"/>
<keyword evidence="1 7" id="KW-0732">Signal</keyword>
<accession>A0AAN9D7X3</accession>
<dbReference type="SMART" id="SM00034">
    <property type="entry name" value="CLECT"/>
    <property type="match status" value="1"/>
</dbReference>
<dbReference type="EMBL" id="JAYKXH010000007">
    <property type="protein sequence ID" value="KAK7163390.1"/>
    <property type="molecule type" value="Genomic_DNA"/>
</dbReference>
<dbReference type="GO" id="GO:0005771">
    <property type="term" value="C:multivesicular body"/>
    <property type="evidence" value="ECO:0007669"/>
    <property type="project" value="TreeGrafter"/>
</dbReference>
<feature type="chain" id="PRO_5043014921" description="C-type lectin domain-containing protein" evidence="7">
    <location>
        <begin position="28"/>
        <end position="253"/>
    </location>
</feature>
<dbReference type="InterPro" id="IPR051077">
    <property type="entry name" value="Ca-dependent_lectin"/>
</dbReference>
<name>A0AAN9D7X3_9TELE</name>
<evidence type="ECO:0000256" key="3">
    <source>
        <dbReference type="ARBA" id="ARBA00022837"/>
    </source>
</evidence>
<dbReference type="Proteomes" id="UP001364617">
    <property type="component" value="Unassembled WGS sequence"/>
</dbReference>
<feature type="region of interest" description="Disordered" evidence="6">
    <location>
        <begin position="30"/>
        <end position="99"/>
    </location>
</feature>
<evidence type="ECO:0000256" key="2">
    <source>
        <dbReference type="ARBA" id="ARBA00022734"/>
    </source>
</evidence>
<keyword evidence="5" id="KW-1015">Disulfide bond</keyword>
<keyword evidence="4" id="KW-0176">Collagen</keyword>
<dbReference type="GO" id="GO:0030246">
    <property type="term" value="F:carbohydrate binding"/>
    <property type="evidence" value="ECO:0007669"/>
    <property type="project" value="UniProtKB-KW"/>
</dbReference>
<evidence type="ECO:0000256" key="1">
    <source>
        <dbReference type="ARBA" id="ARBA00022729"/>
    </source>
</evidence>
<dbReference type="Pfam" id="PF00059">
    <property type="entry name" value="Lectin_C"/>
    <property type="match status" value="1"/>
</dbReference>
<feature type="compositionally biased region" description="Basic and acidic residues" evidence="6">
    <location>
        <begin position="46"/>
        <end position="64"/>
    </location>
</feature>
<dbReference type="Pfam" id="PF01391">
    <property type="entry name" value="Collagen"/>
    <property type="match status" value="1"/>
</dbReference>
<evidence type="ECO:0000259" key="8">
    <source>
        <dbReference type="PROSITE" id="PS50041"/>
    </source>
</evidence>
<dbReference type="InterPro" id="IPR016186">
    <property type="entry name" value="C-type_lectin-like/link_sf"/>
</dbReference>
<comment type="caution">
    <text evidence="9">The sequence shown here is derived from an EMBL/GenBank/DDBJ whole genome shotgun (WGS) entry which is preliminary data.</text>
</comment>
<dbReference type="InterPro" id="IPR016187">
    <property type="entry name" value="CTDL_fold"/>
</dbReference>
<evidence type="ECO:0000313" key="9">
    <source>
        <dbReference type="EMBL" id="KAK7163390.1"/>
    </source>
</evidence>
<evidence type="ECO:0000256" key="5">
    <source>
        <dbReference type="ARBA" id="ARBA00023157"/>
    </source>
</evidence>
<feature type="domain" description="C-type lectin" evidence="8">
    <location>
        <begin position="136"/>
        <end position="249"/>
    </location>
</feature>
<dbReference type="AlphaFoldDB" id="A0AAN9D7X3"/>
<dbReference type="Gene3D" id="3.10.100.10">
    <property type="entry name" value="Mannose-Binding Protein A, subunit A"/>
    <property type="match status" value="1"/>
</dbReference>
<dbReference type="PROSITE" id="PS50041">
    <property type="entry name" value="C_TYPE_LECTIN_2"/>
    <property type="match status" value="1"/>
</dbReference>
<dbReference type="InterPro" id="IPR001304">
    <property type="entry name" value="C-type_lectin-like"/>
</dbReference>
<dbReference type="PROSITE" id="PS00615">
    <property type="entry name" value="C_TYPE_LECTIN_1"/>
    <property type="match status" value="1"/>
</dbReference>
<feature type="signal peptide" evidence="7">
    <location>
        <begin position="1"/>
        <end position="27"/>
    </location>
</feature>
<dbReference type="GO" id="GO:0005581">
    <property type="term" value="C:collagen trimer"/>
    <property type="evidence" value="ECO:0007669"/>
    <property type="project" value="UniProtKB-KW"/>
</dbReference>
<evidence type="ECO:0000256" key="6">
    <source>
        <dbReference type="SAM" id="MobiDB-lite"/>
    </source>
</evidence>
<keyword evidence="10" id="KW-1185">Reference proteome</keyword>
<keyword evidence="2" id="KW-0430">Lectin</keyword>
<sequence length="253" mass="26994">MMALLKMFLRAFLLLQFAMQFLDGAEPQNCHGGVPGTPGHNGLPGRDGRDGKDGAIGPKGEKGEPGVNGQGTPGKAGPAGPTGDKGERGPPGQPSLPARENIADSLKSEIQHLNAKISMIEKAVSFSTFRKVGQKYYVTDGIEASFDNGMKYCKDFGGVIVLPSTALENQALLKVLVSSGLSNKKQFIRVTDRETEGQFVDTEGKQLTFTNWGPGQPDDYKGAQDCGTITDTGLWDDVGCNGQHPIICEIEIR</sequence>